<evidence type="ECO:0000313" key="2">
    <source>
        <dbReference type="Proteomes" id="UP000000909"/>
    </source>
</evidence>
<reference evidence="1 2" key="1">
    <citation type="journal article" date="2007" name="Environ. Microbiol.">
        <title>Genomic and structural analysis of Syn9, a cyanophage infecting marine Prochlorococcus and Synechococcus.</title>
        <authorList>
            <person name="Weigele P.R."/>
            <person name="Pope W.H."/>
            <person name="Pedulla M.L."/>
            <person name="Houtz J.M."/>
            <person name="Smith A.L."/>
            <person name="Conway J.F."/>
            <person name="King J."/>
            <person name="Hatfull G.F."/>
            <person name="Lawrence J.G."/>
            <person name="Hendrix R.W."/>
        </authorList>
    </citation>
    <scope>NUCLEOTIDE SEQUENCE</scope>
</reference>
<dbReference type="Gene3D" id="2.60.120.620">
    <property type="entry name" value="q2cbj1_9rhob like domain"/>
    <property type="match status" value="1"/>
</dbReference>
<organismHost>
    <name type="scientific">Synechococcus</name>
    <dbReference type="NCBI Taxonomy" id="1129"/>
</organismHost>
<dbReference type="KEGG" id="vg:4239112"/>
<proteinExistence type="predicted"/>
<dbReference type="Proteomes" id="UP000000909">
    <property type="component" value="Segment"/>
</dbReference>
<dbReference type="RefSeq" id="YP_717720.1">
    <property type="nucleotide sequence ID" value="NC_008296.2"/>
</dbReference>
<dbReference type="OrthoDB" id="21502at10239"/>
<evidence type="ECO:0000313" key="1">
    <source>
        <dbReference type="EMBL" id="ABA47022.1"/>
    </source>
</evidence>
<protein>
    <submittedName>
        <fullName evidence="1">Gp53</fullName>
    </submittedName>
</protein>
<dbReference type="GeneID" id="4239112"/>
<name>Q0QZH5_BPSYS</name>
<keyword evidence="2" id="KW-1185">Reference proteome</keyword>
<accession>Q0QZH5</accession>
<dbReference type="EMBL" id="DQ149023">
    <property type="protein sequence ID" value="ABA47022.1"/>
    <property type="molecule type" value="Genomic_DNA"/>
</dbReference>
<organism evidence="1 2">
    <name type="scientific">Synechococcus phage syn9</name>
    <dbReference type="NCBI Taxonomy" id="382359"/>
    <lineage>
        <taxon>Viruses</taxon>
        <taxon>Duplodnaviria</taxon>
        <taxon>Heunggongvirae</taxon>
        <taxon>Uroviricota</taxon>
        <taxon>Caudoviricetes</taxon>
        <taxon>Pantevenvirales</taxon>
        <taxon>Kyanoviridae</taxon>
        <taxon>Ormenosvirus</taxon>
        <taxon>Ormenosvirus syn9</taxon>
    </lineage>
</organism>
<sequence>MIVVDNVIEKDYQNYIFELTQQEDFPLYYRKNIVDPRSLFGGDENVNGFAHQLYEDQRQISQYFSALYPLVLSITGKTGLKFNALDRMRFNFVQGNPHSKLDYHLPHVDNMLPHLVAIYYVHDCDGDTVIFNQRNESRTHNEDEMILARNEWTIAKRVTPKKGRIVVFDGRHYHASSFTKTHPYRCVINMNLSI</sequence>